<evidence type="ECO:0000256" key="8">
    <source>
        <dbReference type="ARBA" id="ARBA00022759"/>
    </source>
</evidence>
<dbReference type="AlphaFoldDB" id="A0A9W7A819"/>
<dbReference type="Pfam" id="PF23023">
    <property type="entry name" value="Anti-Pycsar_Apyc1"/>
    <property type="match status" value="1"/>
</dbReference>
<dbReference type="EC" id="3.1.26.11" evidence="4"/>
<evidence type="ECO:0000313" key="13">
    <source>
        <dbReference type="Proteomes" id="UP001165085"/>
    </source>
</evidence>
<proteinExistence type="inferred from homology"/>
<keyword evidence="5" id="KW-0819">tRNA processing</keyword>
<accession>A0A9W7A819</accession>
<evidence type="ECO:0000256" key="9">
    <source>
        <dbReference type="ARBA" id="ARBA00022801"/>
    </source>
</evidence>
<evidence type="ECO:0000256" key="3">
    <source>
        <dbReference type="ARBA" id="ARBA00007823"/>
    </source>
</evidence>
<dbReference type="InterPro" id="IPR036866">
    <property type="entry name" value="RibonucZ/Hydroxyglut_hydro"/>
</dbReference>
<comment type="caution">
    <text evidence="12">The sequence shown here is derived from an EMBL/GenBank/DDBJ whole genome shotgun (WGS) entry which is preliminary data.</text>
</comment>
<dbReference type="GO" id="GO:1990180">
    <property type="term" value="P:mitochondrial tRNA 3'-end processing"/>
    <property type="evidence" value="ECO:0007669"/>
    <property type="project" value="TreeGrafter"/>
</dbReference>
<dbReference type="GO" id="GO:0005739">
    <property type="term" value="C:mitochondrion"/>
    <property type="evidence" value="ECO:0007669"/>
    <property type="project" value="TreeGrafter"/>
</dbReference>
<evidence type="ECO:0000256" key="1">
    <source>
        <dbReference type="ARBA" id="ARBA00000402"/>
    </source>
</evidence>
<comment type="similarity">
    <text evidence="3">Belongs to the RNase Z family.</text>
</comment>
<protein>
    <recommendedName>
        <fullName evidence="4">ribonuclease Z</fullName>
        <ecNumber evidence="4">3.1.26.11</ecNumber>
    </recommendedName>
</protein>
<dbReference type="SUPFAM" id="SSF56281">
    <property type="entry name" value="Metallo-hydrolase/oxidoreductase"/>
    <property type="match status" value="1"/>
</dbReference>
<dbReference type="PANTHER" id="PTHR12553:SF49">
    <property type="entry name" value="ZINC PHOSPHODIESTERASE ELAC PROTEIN 2"/>
    <property type="match status" value="1"/>
</dbReference>
<dbReference type="GO" id="GO:0042781">
    <property type="term" value="F:3'-tRNA processing endoribonuclease activity"/>
    <property type="evidence" value="ECO:0007669"/>
    <property type="project" value="UniProtKB-EC"/>
</dbReference>
<evidence type="ECO:0000256" key="5">
    <source>
        <dbReference type="ARBA" id="ARBA00022694"/>
    </source>
</evidence>
<name>A0A9W7A819_9STRA</name>
<dbReference type="InterPro" id="IPR047151">
    <property type="entry name" value="RNZ2-like"/>
</dbReference>
<evidence type="ECO:0000256" key="4">
    <source>
        <dbReference type="ARBA" id="ARBA00012477"/>
    </source>
</evidence>
<evidence type="ECO:0000256" key="7">
    <source>
        <dbReference type="ARBA" id="ARBA00022723"/>
    </source>
</evidence>
<reference evidence="13" key="1">
    <citation type="journal article" date="2023" name="Commun. Biol.">
        <title>Genome analysis of Parmales, the sister group of diatoms, reveals the evolutionary specialization of diatoms from phago-mixotrophs to photoautotrophs.</title>
        <authorList>
            <person name="Ban H."/>
            <person name="Sato S."/>
            <person name="Yoshikawa S."/>
            <person name="Yamada K."/>
            <person name="Nakamura Y."/>
            <person name="Ichinomiya M."/>
            <person name="Sato N."/>
            <person name="Blanc-Mathieu R."/>
            <person name="Endo H."/>
            <person name="Kuwata A."/>
            <person name="Ogata H."/>
        </authorList>
    </citation>
    <scope>NUCLEOTIDE SEQUENCE [LARGE SCALE GENOMIC DNA]</scope>
    <source>
        <strain evidence="13">NIES 3701</strain>
    </source>
</reference>
<dbReference type="PANTHER" id="PTHR12553">
    <property type="entry name" value="ZINC PHOSPHODIESTERASE ELAC PROTEIN 2"/>
    <property type="match status" value="1"/>
</dbReference>
<keyword evidence="8" id="KW-0255">Endonuclease</keyword>
<dbReference type="Gene3D" id="3.60.15.10">
    <property type="entry name" value="Ribonuclease Z/Hydroxyacylglutathione hydrolase-like"/>
    <property type="match status" value="3"/>
</dbReference>
<comment type="catalytic activity">
    <reaction evidence="1">
        <text>Endonucleolytic cleavage of RNA, removing extra 3' nucleotides from tRNA precursor, generating 3' termini of tRNAs. A 3'-hydroxy group is left at the tRNA terminus and a 5'-phosphoryl group is left at the trailer molecule.</text>
        <dbReference type="EC" id="3.1.26.11"/>
    </reaction>
</comment>
<gene>
    <name evidence="12" type="ORF">TrST_g9914</name>
</gene>
<evidence type="ECO:0000256" key="11">
    <source>
        <dbReference type="SAM" id="MobiDB-lite"/>
    </source>
</evidence>
<keyword evidence="6" id="KW-0540">Nuclease</keyword>
<dbReference type="GO" id="GO:0046872">
    <property type="term" value="F:metal ion binding"/>
    <property type="evidence" value="ECO:0007669"/>
    <property type="project" value="UniProtKB-KW"/>
</dbReference>
<dbReference type="Proteomes" id="UP001165085">
    <property type="component" value="Unassembled WGS sequence"/>
</dbReference>
<evidence type="ECO:0000256" key="6">
    <source>
        <dbReference type="ARBA" id="ARBA00022722"/>
    </source>
</evidence>
<feature type="compositionally biased region" description="Pro residues" evidence="11">
    <location>
        <begin position="130"/>
        <end position="139"/>
    </location>
</feature>
<dbReference type="EMBL" id="BRXY01000081">
    <property type="protein sequence ID" value="GMH63010.1"/>
    <property type="molecule type" value="Genomic_DNA"/>
</dbReference>
<keyword evidence="13" id="KW-1185">Reference proteome</keyword>
<feature type="region of interest" description="Disordered" evidence="11">
    <location>
        <begin position="124"/>
        <end position="158"/>
    </location>
</feature>
<keyword evidence="7" id="KW-0479">Metal-binding</keyword>
<evidence type="ECO:0000256" key="2">
    <source>
        <dbReference type="ARBA" id="ARBA00001947"/>
    </source>
</evidence>
<keyword evidence="9" id="KW-0378">Hydrolase</keyword>
<keyword evidence="10" id="KW-0862">Zinc</keyword>
<organism evidence="12 13">
    <name type="scientific">Triparma strigata</name>
    <dbReference type="NCBI Taxonomy" id="1606541"/>
    <lineage>
        <taxon>Eukaryota</taxon>
        <taxon>Sar</taxon>
        <taxon>Stramenopiles</taxon>
        <taxon>Ochrophyta</taxon>
        <taxon>Bolidophyceae</taxon>
        <taxon>Parmales</taxon>
        <taxon>Triparmaceae</taxon>
        <taxon>Triparma</taxon>
    </lineage>
</organism>
<evidence type="ECO:0000256" key="10">
    <source>
        <dbReference type="ARBA" id="ARBA00022833"/>
    </source>
</evidence>
<dbReference type="OrthoDB" id="527344at2759"/>
<evidence type="ECO:0000313" key="12">
    <source>
        <dbReference type="EMBL" id="GMH63010.1"/>
    </source>
</evidence>
<sequence>MITLSMLSPPPNPLIALSPTLLICPPSGTQRFLLSTGHRTSKVTHIVPSPPDLAGVNGLILTKSGTSPEGSITLLDETGYTKKYLGVSRPYSFRPQFTTNVEGASEPVTIPLHQPASCELTIIPLSDPAPLDPSTPPPPKKQRVSSAGNPEPRSKLIRIEGSTPGTFDRKAALSLGVPVGPLFGKLVKGETIVTPSGEEVKPSQCMGEPGVWRVAVVYVESENDFERLPKSQTWDFVYFQSTPAVLESQSFKGWWSSLKLSNPKCHLIKCDSSKPRDGYVSSSSAKLAYKLSLISPNHFRVPYCVDNCFKEIDYRLTPVNKKGLVKSDENSNMYGLSSEDRAEVEEDLAKRGLEKFLQTKEEEDKNEDVSVSIFGEEIVFLGTGSSIPSKHRNVTSTWIKYGSNSLLLDCGENSVTQLKCLFSNDEDYRDALFSIKFVWVSHPHADHLLGLNEFVMERRRLGGSSEKVFIIAPETVLPSVKFFVGQEVGVVMLDCREFLDGIPDVRLASEFKSLGITKFHSLHVEHCRGSFGVVLECSHWGTVAFSGDCRPCRKFLNFKADILIHEATFEDDLQEEAIVKKHSTITEAVTIGRGMQCSHIILSHFSQRYPGMPRGVPKDDNVIVAWDWMRLTSSTMKSATRLGGVMEAMFEEEDKEGNEVCEGEDEIGGRKVKDIMKEPGGFAVKGVLEGGCGEK</sequence>
<comment type="cofactor">
    <cofactor evidence="2">
        <name>Zn(2+)</name>
        <dbReference type="ChEBI" id="CHEBI:29105"/>
    </cofactor>
</comment>